<organism evidence="1 2">
    <name type="scientific">Tulasnella calospora MUT 4182</name>
    <dbReference type="NCBI Taxonomy" id="1051891"/>
    <lineage>
        <taxon>Eukaryota</taxon>
        <taxon>Fungi</taxon>
        <taxon>Dikarya</taxon>
        <taxon>Basidiomycota</taxon>
        <taxon>Agaricomycotina</taxon>
        <taxon>Agaricomycetes</taxon>
        <taxon>Cantharellales</taxon>
        <taxon>Tulasnellaceae</taxon>
        <taxon>Tulasnella</taxon>
    </lineage>
</organism>
<proteinExistence type="predicted"/>
<dbReference type="EMBL" id="KN823368">
    <property type="protein sequence ID" value="KIO17557.1"/>
    <property type="molecule type" value="Genomic_DNA"/>
</dbReference>
<dbReference type="AlphaFoldDB" id="A0A0C3L7Q4"/>
<dbReference type="Proteomes" id="UP000054248">
    <property type="component" value="Unassembled WGS sequence"/>
</dbReference>
<protein>
    <submittedName>
        <fullName evidence="1">Uncharacterized protein</fullName>
    </submittedName>
</protein>
<name>A0A0C3L7Q4_9AGAM</name>
<evidence type="ECO:0000313" key="1">
    <source>
        <dbReference type="EMBL" id="KIO17557.1"/>
    </source>
</evidence>
<sequence length="85" mass="9820">MPCGWRTNVRGHCGTSYPFLIFYVYSLAHYTTVIYRLELFREPNFGVSVYGSLFQAVAVCSHERPIEFELTIKLQARASVYADYV</sequence>
<dbReference type="HOGENOM" id="CLU_2518857_0_0_1"/>
<reference evidence="2" key="2">
    <citation type="submission" date="2015-01" db="EMBL/GenBank/DDBJ databases">
        <title>Evolutionary Origins and Diversification of the Mycorrhizal Mutualists.</title>
        <authorList>
            <consortium name="DOE Joint Genome Institute"/>
            <consortium name="Mycorrhizal Genomics Consortium"/>
            <person name="Kohler A."/>
            <person name="Kuo A."/>
            <person name="Nagy L.G."/>
            <person name="Floudas D."/>
            <person name="Copeland A."/>
            <person name="Barry K.W."/>
            <person name="Cichocki N."/>
            <person name="Veneault-Fourrey C."/>
            <person name="LaButti K."/>
            <person name="Lindquist E.A."/>
            <person name="Lipzen A."/>
            <person name="Lundell T."/>
            <person name="Morin E."/>
            <person name="Murat C."/>
            <person name="Riley R."/>
            <person name="Ohm R."/>
            <person name="Sun H."/>
            <person name="Tunlid A."/>
            <person name="Henrissat B."/>
            <person name="Grigoriev I.V."/>
            <person name="Hibbett D.S."/>
            <person name="Martin F."/>
        </authorList>
    </citation>
    <scope>NUCLEOTIDE SEQUENCE [LARGE SCALE GENOMIC DNA]</scope>
    <source>
        <strain evidence="2">MUT 4182</strain>
    </source>
</reference>
<accession>A0A0C3L7Q4</accession>
<gene>
    <name evidence="1" type="ORF">M407DRAFT_246712</name>
</gene>
<evidence type="ECO:0000313" key="2">
    <source>
        <dbReference type="Proteomes" id="UP000054248"/>
    </source>
</evidence>
<reference evidence="1 2" key="1">
    <citation type="submission" date="2014-04" db="EMBL/GenBank/DDBJ databases">
        <authorList>
            <consortium name="DOE Joint Genome Institute"/>
            <person name="Kuo A."/>
            <person name="Girlanda M."/>
            <person name="Perotto S."/>
            <person name="Kohler A."/>
            <person name="Nagy L.G."/>
            <person name="Floudas D."/>
            <person name="Copeland A."/>
            <person name="Barry K.W."/>
            <person name="Cichocki N."/>
            <person name="Veneault-Fourrey C."/>
            <person name="LaButti K."/>
            <person name="Lindquist E.A."/>
            <person name="Lipzen A."/>
            <person name="Lundell T."/>
            <person name="Morin E."/>
            <person name="Murat C."/>
            <person name="Sun H."/>
            <person name="Tunlid A."/>
            <person name="Henrissat B."/>
            <person name="Grigoriev I.V."/>
            <person name="Hibbett D.S."/>
            <person name="Martin F."/>
            <person name="Nordberg H.P."/>
            <person name="Cantor M.N."/>
            <person name="Hua S.X."/>
        </authorList>
    </citation>
    <scope>NUCLEOTIDE SEQUENCE [LARGE SCALE GENOMIC DNA]</scope>
    <source>
        <strain evidence="1 2">MUT 4182</strain>
    </source>
</reference>
<keyword evidence="2" id="KW-1185">Reference proteome</keyword>
<feature type="non-terminal residue" evidence="1">
    <location>
        <position position="85"/>
    </location>
</feature>